<protein>
    <recommendedName>
        <fullName evidence="2">histidine kinase</fullName>
        <ecNumber evidence="2">2.7.13.3</ecNumber>
    </recommendedName>
</protein>
<dbReference type="PANTHER" id="PTHR43065">
    <property type="entry name" value="SENSOR HISTIDINE KINASE"/>
    <property type="match status" value="1"/>
</dbReference>
<dbReference type="SMART" id="SM00388">
    <property type="entry name" value="HisKA"/>
    <property type="match status" value="1"/>
</dbReference>
<name>A0A1W2H233_9BACT</name>
<keyword evidence="5" id="KW-1133">Transmembrane helix</keyword>
<evidence type="ECO:0000256" key="4">
    <source>
        <dbReference type="SAM" id="Coils"/>
    </source>
</evidence>
<dbReference type="InterPro" id="IPR036097">
    <property type="entry name" value="HisK_dim/P_sf"/>
</dbReference>
<dbReference type="SMART" id="SM00387">
    <property type="entry name" value="HATPase_c"/>
    <property type="match status" value="1"/>
</dbReference>
<sequence>METNHSFYRHSKVSVILPLLFFILHISFTLQAQVNASKGVPSYTNYVIGDDNIAGQQVWNVNQNKYGFLFVGTSSGLQKFDGKNWELLASPTTEYNTNVRATLLASDSTFYFGSLGDFGIVTSDSTGKAVERSLLSGFPADMVFNDIWSIRESKGKIYFQAREAIFIYTPRTENQTSSIKIWKPDTEFMYGFSLNGTYYTHQMNLGLFREKDGNLELVPKSEFLGEERVQVLLPYQNPDEFLVGAFSGGLFHYNGQDFIPFYTEVDSLLQERSLYKALALPDDTYALSVLGHGFFIIDQGGKIKSHFNTKNSITDQSVYAFHLDNTYNLWVGTNSGLSKIEIFSPITRFNSKEHEIGSPLSLKANDNNLYIGTSTNVLYIDKSDGIVKKVEGIPNTQVFGLAADNNQLLGTGVGILEIKGAKATMVKGTESFQTLQVVISEFHPGYVFISGGFGIQVFKRELASNGEYEYENIGPISGVKRSVYSLAENKEGELWGGTQAGILFRIVFAKTASGNLDVPNARVEEFKEKDGIRGLSGLAVGPIEGKVYTSGIDGFYFFDSSTQEFERDPVFSFSDEIANINLDTYGLGVAETGNVYLDFKGEKRLATRHADGTFILQSYPFNLINSSRVASAYTEPSGVIWFGTDEGLIRLDPNKDYKIDHPVPVYFNSIVAGEKSLAPKEYLAGSIPKIAFKGNGIRFDYSAPYFIRENQIRYQTFLEGLDEDWSNWEDKVYREFSNLPWGTYTFRVRAKNTFGTVSEEIDYTFEISPPWYATWWAYLLYFLSFGLIVYGVVKFQTGRILAKERERNLEREVVQAKEIEKAYNKLKATQSQLIQSEKMASLGELTAGIAHEIQNPLNFVNNFSEVSEELIDEMKEEMEKGNMVMVLEISNDLKENLSKIKHHGKRADAIVKGMLEHSRSNASDKKPTNLNALADEFLRLSYHGLRAKDKSFSADFETDLDPNLPLVNVVAQDIGRVILNLINNAFYACAELSRKSSENGASSYKPKVTVQTRLVELAGSLGGVEICVKDNGGGIPKSIKDKIFQPFFTTKPTGSGTGLGLSLSYDIVKSHGGDFRVKSNEGEGTEMIIFLPIEN</sequence>
<dbReference type="Gene3D" id="3.30.565.10">
    <property type="entry name" value="Histidine kinase-like ATPase, C-terminal domain"/>
    <property type="match status" value="1"/>
</dbReference>
<comment type="catalytic activity">
    <reaction evidence="1">
        <text>ATP + protein L-histidine = ADP + protein N-phospho-L-histidine.</text>
        <dbReference type="EC" id="2.7.13.3"/>
    </reaction>
</comment>
<proteinExistence type="predicted"/>
<dbReference type="Gene3D" id="2.130.10.10">
    <property type="entry name" value="YVTN repeat-like/Quinoprotein amine dehydrogenase"/>
    <property type="match status" value="3"/>
</dbReference>
<feature type="transmembrane region" description="Helical" evidence="5">
    <location>
        <begin position="775"/>
        <end position="793"/>
    </location>
</feature>
<evidence type="ECO:0000313" key="7">
    <source>
        <dbReference type="EMBL" id="SMD42824.1"/>
    </source>
</evidence>
<dbReference type="PANTHER" id="PTHR43065:SF42">
    <property type="entry name" value="TWO-COMPONENT SENSOR PPRA"/>
    <property type="match status" value="1"/>
</dbReference>
<feature type="coiled-coil region" evidence="4">
    <location>
        <begin position="802"/>
        <end position="880"/>
    </location>
</feature>
<gene>
    <name evidence="7" type="ORF">SAMN00777080_1389</name>
</gene>
<dbReference type="InterPro" id="IPR013783">
    <property type="entry name" value="Ig-like_fold"/>
</dbReference>
<dbReference type="InterPro" id="IPR003661">
    <property type="entry name" value="HisK_dim/P_dom"/>
</dbReference>
<evidence type="ECO:0000256" key="3">
    <source>
        <dbReference type="ARBA" id="ARBA00022553"/>
    </source>
</evidence>
<dbReference type="EMBL" id="LT838813">
    <property type="protein sequence ID" value="SMD42824.1"/>
    <property type="molecule type" value="Genomic_DNA"/>
</dbReference>
<dbReference type="RefSeq" id="WP_084119585.1">
    <property type="nucleotide sequence ID" value="NZ_LT838813.1"/>
</dbReference>
<dbReference type="Pfam" id="PF02518">
    <property type="entry name" value="HATPase_c"/>
    <property type="match status" value="1"/>
</dbReference>
<dbReference type="Proteomes" id="UP000192333">
    <property type="component" value="Chromosome I"/>
</dbReference>
<keyword evidence="5" id="KW-0472">Membrane</keyword>
<dbReference type="STRING" id="758820.SAMN00777080_1389"/>
<dbReference type="SUPFAM" id="SSF55874">
    <property type="entry name" value="ATPase domain of HSP90 chaperone/DNA topoisomerase II/histidine kinase"/>
    <property type="match status" value="1"/>
</dbReference>
<dbReference type="InterPro" id="IPR004358">
    <property type="entry name" value="Sig_transdc_His_kin-like_C"/>
</dbReference>
<keyword evidence="3" id="KW-0597">Phosphoprotein</keyword>
<dbReference type="Pfam" id="PF07495">
    <property type="entry name" value="Y_Y_Y"/>
    <property type="match status" value="1"/>
</dbReference>
<evidence type="ECO:0000259" key="6">
    <source>
        <dbReference type="PROSITE" id="PS50109"/>
    </source>
</evidence>
<dbReference type="Pfam" id="PF00512">
    <property type="entry name" value="HisKA"/>
    <property type="match status" value="1"/>
</dbReference>
<dbReference type="PROSITE" id="PS50109">
    <property type="entry name" value="HIS_KIN"/>
    <property type="match status" value="1"/>
</dbReference>
<dbReference type="InterPro" id="IPR036890">
    <property type="entry name" value="HATPase_C_sf"/>
</dbReference>
<dbReference type="Gene3D" id="2.60.40.10">
    <property type="entry name" value="Immunoglobulins"/>
    <property type="match status" value="1"/>
</dbReference>
<keyword evidence="5" id="KW-0812">Transmembrane</keyword>
<dbReference type="GO" id="GO:0000155">
    <property type="term" value="F:phosphorelay sensor kinase activity"/>
    <property type="evidence" value="ECO:0007669"/>
    <property type="project" value="InterPro"/>
</dbReference>
<evidence type="ECO:0000256" key="5">
    <source>
        <dbReference type="SAM" id="Phobius"/>
    </source>
</evidence>
<dbReference type="OrthoDB" id="9806995at2"/>
<reference evidence="8" key="1">
    <citation type="submission" date="2017-04" db="EMBL/GenBank/DDBJ databases">
        <authorList>
            <person name="Varghese N."/>
            <person name="Submissions S."/>
        </authorList>
    </citation>
    <scope>NUCLEOTIDE SEQUENCE [LARGE SCALE GENOMIC DNA]</scope>
    <source>
        <strain evidence="8">DSM 16537</strain>
    </source>
</reference>
<evidence type="ECO:0000256" key="1">
    <source>
        <dbReference type="ARBA" id="ARBA00000085"/>
    </source>
</evidence>
<dbReference type="InterPro" id="IPR015943">
    <property type="entry name" value="WD40/YVTN_repeat-like_dom_sf"/>
</dbReference>
<organism evidence="7 8">
    <name type="scientific">Aquiflexum balticum DSM 16537</name>
    <dbReference type="NCBI Taxonomy" id="758820"/>
    <lineage>
        <taxon>Bacteria</taxon>
        <taxon>Pseudomonadati</taxon>
        <taxon>Bacteroidota</taxon>
        <taxon>Cytophagia</taxon>
        <taxon>Cytophagales</taxon>
        <taxon>Cyclobacteriaceae</taxon>
        <taxon>Aquiflexum</taxon>
    </lineage>
</organism>
<dbReference type="PRINTS" id="PR00344">
    <property type="entry name" value="BCTRLSENSOR"/>
</dbReference>
<dbReference type="SUPFAM" id="SSF63829">
    <property type="entry name" value="Calcium-dependent phosphotriesterase"/>
    <property type="match status" value="1"/>
</dbReference>
<dbReference type="InterPro" id="IPR005467">
    <property type="entry name" value="His_kinase_dom"/>
</dbReference>
<evidence type="ECO:0000256" key="2">
    <source>
        <dbReference type="ARBA" id="ARBA00012438"/>
    </source>
</evidence>
<keyword evidence="4" id="KW-0175">Coiled coil</keyword>
<dbReference type="InterPro" id="IPR011123">
    <property type="entry name" value="Y_Y_Y"/>
</dbReference>
<keyword evidence="8" id="KW-1185">Reference proteome</keyword>
<evidence type="ECO:0000313" key="8">
    <source>
        <dbReference type="Proteomes" id="UP000192333"/>
    </source>
</evidence>
<dbReference type="SUPFAM" id="SSF47384">
    <property type="entry name" value="Homodimeric domain of signal transducing histidine kinase"/>
    <property type="match status" value="1"/>
</dbReference>
<dbReference type="InterPro" id="IPR003594">
    <property type="entry name" value="HATPase_dom"/>
</dbReference>
<dbReference type="EC" id="2.7.13.3" evidence="2"/>
<dbReference type="Gene3D" id="1.10.287.130">
    <property type="match status" value="1"/>
</dbReference>
<feature type="domain" description="Histidine kinase" evidence="6">
    <location>
        <begin position="848"/>
        <end position="1095"/>
    </location>
</feature>
<dbReference type="CDD" id="cd00082">
    <property type="entry name" value="HisKA"/>
    <property type="match status" value="1"/>
</dbReference>
<dbReference type="AlphaFoldDB" id="A0A1W2H233"/>
<accession>A0A1W2H233</accession>